<accession>A0A4Y6UY94</accession>
<organism evidence="4 5">
    <name type="scientific">Saccharibacillus brassicae</name>
    <dbReference type="NCBI Taxonomy" id="2583377"/>
    <lineage>
        <taxon>Bacteria</taxon>
        <taxon>Bacillati</taxon>
        <taxon>Bacillota</taxon>
        <taxon>Bacilli</taxon>
        <taxon>Bacillales</taxon>
        <taxon>Paenibacillaceae</taxon>
        <taxon>Saccharibacillus</taxon>
    </lineage>
</organism>
<dbReference type="PANTHER" id="PTHR45586">
    <property type="entry name" value="TPR REPEAT-CONTAINING PROTEIN PA4667"/>
    <property type="match status" value="1"/>
</dbReference>
<feature type="repeat" description="TPR" evidence="3">
    <location>
        <begin position="22"/>
        <end position="55"/>
    </location>
</feature>
<evidence type="ECO:0000256" key="1">
    <source>
        <dbReference type="ARBA" id="ARBA00022737"/>
    </source>
</evidence>
<proteinExistence type="predicted"/>
<evidence type="ECO:0000256" key="2">
    <source>
        <dbReference type="ARBA" id="ARBA00022803"/>
    </source>
</evidence>
<dbReference type="PROSITE" id="PS50005">
    <property type="entry name" value="TPR"/>
    <property type="match status" value="2"/>
</dbReference>
<gene>
    <name evidence="4" type="ORF">FFV09_11315</name>
</gene>
<name>A0A4Y6UY94_SACBS</name>
<evidence type="ECO:0000313" key="5">
    <source>
        <dbReference type="Proteomes" id="UP000316968"/>
    </source>
</evidence>
<dbReference type="Pfam" id="PF13181">
    <property type="entry name" value="TPR_8"/>
    <property type="match status" value="1"/>
</dbReference>
<dbReference type="SMART" id="SM00028">
    <property type="entry name" value="TPR"/>
    <property type="match status" value="5"/>
</dbReference>
<dbReference type="RefSeq" id="WP_141447921.1">
    <property type="nucleotide sequence ID" value="NZ_CP041217.1"/>
</dbReference>
<dbReference type="Proteomes" id="UP000316968">
    <property type="component" value="Chromosome"/>
</dbReference>
<dbReference type="InterPro" id="IPR019734">
    <property type="entry name" value="TPR_rpt"/>
</dbReference>
<keyword evidence="5" id="KW-1185">Reference proteome</keyword>
<feature type="repeat" description="TPR" evidence="3">
    <location>
        <begin position="189"/>
        <end position="222"/>
    </location>
</feature>
<dbReference type="InterPro" id="IPR051012">
    <property type="entry name" value="CellSynth/LPSAsmb/PSIAsmb"/>
</dbReference>
<keyword evidence="2 3" id="KW-0802">TPR repeat</keyword>
<sequence>MNGNNRREEKPRTNVVSLSMDESFFFERAVRALDRYQYDKALKYFRKSVELKPDNPVNHCNMAGILSEMGNYEASNEVLLHVLDEVDPSMTECRFYMANNFANMERFEEAETALLKYLEEDAAGQFLHEAEEMIDLLQLELNRKIRDHSVLARRGSDRHERARTMLEEGMFAEAADLLEELLKEYPEFAAAANNLALAYYYMGMTDRALGVVEDVLEREPGNLHGLCNLAIFRRHSGPEGAEEASRLARRLTAIIPFHREHAFKLATTLGILGEHEAAYLHFRRLLTDEEASADASLHHYCAVAAVLSGRPEAAEKLWKTTLKLDPEAEAAAYYLDRLPEWQTDGIAEPVSYHYRLEAVRRSELWQRWEERLPEDSPAIRAALIRTLRTGSEEDKHHALQACRPLADEEMTRVLRDLAYDERESESVRGLALSILVDNGFEQAEPDAEDERSSALFSLEPAELPVWEKRWQDVLDAAIRSSCAPGDFSLRRDLESLWTDFLRRLYPEVPVLSYVEGWAAALDYLTDKLRRGTSTYEEVGRRYGVSASTVGRYVKRVDQVCSIKERMTLHGRDHRKGL</sequence>
<dbReference type="Gene3D" id="1.25.40.10">
    <property type="entry name" value="Tetratricopeptide repeat domain"/>
    <property type="match status" value="3"/>
</dbReference>
<dbReference type="EMBL" id="CP041217">
    <property type="protein sequence ID" value="QDH21376.1"/>
    <property type="molecule type" value="Genomic_DNA"/>
</dbReference>
<reference evidence="4 5" key="1">
    <citation type="submission" date="2019-06" db="EMBL/GenBank/DDBJ databases">
        <title>Saccharibacillus brassicae sp. nov., an endophytic bacterium isolated from Chinese cabbage seeds (Brassica pekinensis).</title>
        <authorList>
            <person name="Jiang L."/>
            <person name="Lee J."/>
            <person name="Kim S.W."/>
        </authorList>
    </citation>
    <scope>NUCLEOTIDE SEQUENCE [LARGE SCALE GENOMIC DNA]</scope>
    <source>
        <strain evidence="5">KCTC 43072 / ATSA2</strain>
    </source>
</reference>
<dbReference type="PANTHER" id="PTHR45586:SF1">
    <property type="entry name" value="LIPOPOLYSACCHARIDE ASSEMBLY PROTEIN B"/>
    <property type="match status" value="1"/>
</dbReference>
<dbReference type="InterPro" id="IPR011990">
    <property type="entry name" value="TPR-like_helical_dom_sf"/>
</dbReference>
<keyword evidence="1" id="KW-0677">Repeat</keyword>
<evidence type="ECO:0000313" key="4">
    <source>
        <dbReference type="EMBL" id="QDH21376.1"/>
    </source>
</evidence>
<dbReference type="Pfam" id="PF14559">
    <property type="entry name" value="TPR_19"/>
    <property type="match status" value="1"/>
</dbReference>
<dbReference type="OrthoDB" id="600613at2"/>
<dbReference type="SUPFAM" id="SSF48452">
    <property type="entry name" value="TPR-like"/>
    <property type="match status" value="2"/>
</dbReference>
<dbReference type="KEGG" id="saca:FFV09_11315"/>
<dbReference type="AlphaFoldDB" id="A0A4Y6UY94"/>
<protein>
    <submittedName>
        <fullName evidence="4">Tetratricopeptide repeat protein</fullName>
    </submittedName>
</protein>
<evidence type="ECO:0000256" key="3">
    <source>
        <dbReference type="PROSITE-ProRule" id="PRU00339"/>
    </source>
</evidence>